<dbReference type="RefSeq" id="XP_013959098.1">
    <property type="nucleotide sequence ID" value="XM_014103623.1"/>
</dbReference>
<dbReference type="AlphaFoldDB" id="G9ML06"/>
<dbReference type="VEuPathDB" id="FungiDB:TRIVIDRAFT_199470"/>
<dbReference type="HOGENOM" id="CLU_1224920_0_0_1"/>
<keyword evidence="2" id="KW-1185">Reference proteome</keyword>
<proteinExistence type="predicted"/>
<reference evidence="1 2" key="1">
    <citation type="journal article" date="2011" name="Genome Biol.">
        <title>Comparative genome sequence analysis underscores mycoparasitism as the ancestral life style of Trichoderma.</title>
        <authorList>
            <person name="Kubicek C.P."/>
            <person name="Herrera-Estrella A."/>
            <person name="Seidl-Seiboth V."/>
            <person name="Martinez D.A."/>
            <person name="Druzhinina I.S."/>
            <person name="Thon M."/>
            <person name="Zeilinger S."/>
            <person name="Casas-Flores S."/>
            <person name="Horwitz B.A."/>
            <person name="Mukherjee P.K."/>
            <person name="Mukherjee M."/>
            <person name="Kredics L."/>
            <person name="Alcaraz L.D."/>
            <person name="Aerts A."/>
            <person name="Antal Z."/>
            <person name="Atanasova L."/>
            <person name="Cervantes-Badillo M.G."/>
            <person name="Challacombe J."/>
            <person name="Chertkov O."/>
            <person name="McCluskey K."/>
            <person name="Coulpier F."/>
            <person name="Deshpande N."/>
            <person name="von Doehren H."/>
            <person name="Ebbole D.J."/>
            <person name="Esquivel-Naranjo E.U."/>
            <person name="Fekete E."/>
            <person name="Flipphi M."/>
            <person name="Glaser F."/>
            <person name="Gomez-Rodriguez E.Y."/>
            <person name="Gruber S."/>
            <person name="Han C."/>
            <person name="Henrissat B."/>
            <person name="Hermosa R."/>
            <person name="Hernandez-Onate M."/>
            <person name="Karaffa L."/>
            <person name="Kosti I."/>
            <person name="Le Crom S."/>
            <person name="Lindquist E."/>
            <person name="Lucas S."/>
            <person name="Luebeck M."/>
            <person name="Luebeck P.S."/>
            <person name="Margeot A."/>
            <person name="Metz B."/>
            <person name="Misra M."/>
            <person name="Nevalainen H."/>
            <person name="Omann M."/>
            <person name="Packer N."/>
            <person name="Perrone G."/>
            <person name="Uresti-Rivera E.E."/>
            <person name="Salamov A."/>
            <person name="Schmoll M."/>
            <person name="Seiboth B."/>
            <person name="Shapiro H."/>
            <person name="Sukno S."/>
            <person name="Tamayo-Ramos J.A."/>
            <person name="Tisch D."/>
            <person name="Wiest A."/>
            <person name="Wilkinson H.H."/>
            <person name="Zhang M."/>
            <person name="Coutinho P.M."/>
            <person name="Kenerley C.M."/>
            <person name="Monte E."/>
            <person name="Baker S.E."/>
            <person name="Grigoriev I.V."/>
        </authorList>
    </citation>
    <scope>NUCLEOTIDE SEQUENCE [LARGE SCALE GENOMIC DNA]</scope>
    <source>
        <strain evidence="2">Gv29-8 / FGSC 10586</strain>
    </source>
</reference>
<organism evidence="1 2">
    <name type="scientific">Hypocrea virens (strain Gv29-8 / FGSC 10586)</name>
    <name type="common">Gliocladium virens</name>
    <name type="synonym">Trichoderma virens</name>
    <dbReference type="NCBI Taxonomy" id="413071"/>
    <lineage>
        <taxon>Eukaryota</taxon>
        <taxon>Fungi</taxon>
        <taxon>Dikarya</taxon>
        <taxon>Ascomycota</taxon>
        <taxon>Pezizomycotina</taxon>
        <taxon>Sordariomycetes</taxon>
        <taxon>Hypocreomycetidae</taxon>
        <taxon>Hypocreales</taxon>
        <taxon>Hypocreaceae</taxon>
        <taxon>Trichoderma</taxon>
    </lineage>
</organism>
<dbReference type="Proteomes" id="UP000007115">
    <property type="component" value="Unassembled WGS sequence"/>
</dbReference>
<dbReference type="EMBL" id="ABDF02000004">
    <property type="protein sequence ID" value="EHK24900.1"/>
    <property type="molecule type" value="Genomic_DNA"/>
</dbReference>
<dbReference type="InParanoid" id="G9ML06"/>
<name>G9ML06_HYPVG</name>
<evidence type="ECO:0000313" key="1">
    <source>
        <dbReference type="EMBL" id="EHK24900.1"/>
    </source>
</evidence>
<accession>G9ML06</accession>
<sequence length="226" mass="25577">MLACIQPRQFQRFDTDWQMTAGCMMGAKADDKYHGQETVRPTETVVTFRLPKAKATELPQLLLLSGTEQARLMSCDGARSAFPAPYHLMSQSYPPLRKSSPQGLARCIFNMALRLFHDLLTFAWMLHRWAWPAQAPDPRVEEDRCQMMTETTMSGCDKAKSKAKNISRGVRLLVSTQATIRAVAVLSGGFAGRGSREQDASTRLQWPARRAISYMHAYYYYPYPGE</sequence>
<protein>
    <submittedName>
        <fullName evidence="1">Uncharacterized protein</fullName>
    </submittedName>
</protein>
<dbReference type="GeneID" id="25790064"/>
<evidence type="ECO:0000313" key="2">
    <source>
        <dbReference type="Proteomes" id="UP000007115"/>
    </source>
</evidence>
<comment type="caution">
    <text evidence="1">The sequence shown here is derived from an EMBL/GenBank/DDBJ whole genome shotgun (WGS) entry which is preliminary data.</text>
</comment>
<gene>
    <name evidence="1" type="ORF">TRIVIDRAFT_199470</name>
</gene>